<evidence type="ECO:0000256" key="8">
    <source>
        <dbReference type="ARBA" id="ARBA00022741"/>
    </source>
</evidence>
<comment type="similarity">
    <text evidence="3 19">Belongs to the MCM family.</text>
</comment>
<evidence type="ECO:0000256" key="12">
    <source>
        <dbReference type="ARBA" id="ARBA00022990"/>
    </source>
</evidence>
<dbReference type="InterPro" id="IPR012340">
    <property type="entry name" value="NA-bd_OB-fold"/>
</dbReference>
<evidence type="ECO:0000256" key="3">
    <source>
        <dbReference type="ARBA" id="ARBA00008010"/>
    </source>
</evidence>
<dbReference type="InterPro" id="IPR041562">
    <property type="entry name" value="MCM_lid"/>
</dbReference>
<dbReference type="FunFam" id="2.20.28.10:FF:000006">
    <property type="entry name" value="DNA helicase"/>
    <property type="match status" value="1"/>
</dbReference>
<comment type="subcellular location">
    <subcellularLocation>
        <location evidence="2">Chromosome</location>
    </subcellularLocation>
    <subcellularLocation>
        <location evidence="1 20">Nucleus</location>
    </subcellularLocation>
</comment>
<evidence type="ECO:0000259" key="21">
    <source>
        <dbReference type="PROSITE" id="PS50051"/>
    </source>
</evidence>
<dbReference type="Gene3D" id="2.20.28.10">
    <property type="match status" value="1"/>
</dbReference>
<dbReference type="Pfam" id="PF14551">
    <property type="entry name" value="MCM_N"/>
    <property type="match status" value="1"/>
</dbReference>
<dbReference type="InterPro" id="IPR033762">
    <property type="entry name" value="MCM_OB"/>
</dbReference>
<keyword evidence="10 20" id="KW-0347">Helicase</keyword>
<evidence type="ECO:0000256" key="19">
    <source>
        <dbReference type="RuleBase" id="RU004070"/>
    </source>
</evidence>
<dbReference type="Pfam" id="PF17207">
    <property type="entry name" value="MCM_OB"/>
    <property type="match status" value="1"/>
</dbReference>
<evidence type="ECO:0000256" key="7">
    <source>
        <dbReference type="ARBA" id="ARBA00022705"/>
    </source>
</evidence>
<keyword evidence="7 20" id="KW-0235">DNA replication</keyword>
<dbReference type="InterPro" id="IPR001208">
    <property type="entry name" value="MCM_dom"/>
</dbReference>
<comment type="subunit">
    <text evidence="20">Component of the MCM2-7 complex.</text>
</comment>
<dbReference type="SUPFAM" id="SSF52540">
    <property type="entry name" value="P-loop containing nucleoside triphosphate hydrolases"/>
    <property type="match status" value="1"/>
</dbReference>
<dbReference type="Pfam" id="PF23191">
    <property type="entry name" value="WHD_MCM3_C"/>
    <property type="match status" value="1"/>
</dbReference>
<dbReference type="Gene3D" id="2.40.50.140">
    <property type="entry name" value="Nucleic acid-binding proteins"/>
    <property type="match status" value="1"/>
</dbReference>
<dbReference type="GO" id="GO:0000727">
    <property type="term" value="P:double-strand break repair via break-induced replication"/>
    <property type="evidence" value="ECO:0007669"/>
    <property type="project" value="TreeGrafter"/>
</dbReference>
<dbReference type="SUPFAM" id="SSF50249">
    <property type="entry name" value="Nucleic acid-binding proteins"/>
    <property type="match status" value="1"/>
</dbReference>
<keyword evidence="13 19" id="KW-0238">DNA-binding</keyword>
<dbReference type="GO" id="GO:0006271">
    <property type="term" value="P:DNA strand elongation involved in DNA replication"/>
    <property type="evidence" value="ECO:0007669"/>
    <property type="project" value="TreeGrafter"/>
</dbReference>
<reference evidence="22" key="1">
    <citation type="submission" date="2025-08" db="UniProtKB">
        <authorList>
            <consortium name="Ensembl"/>
        </authorList>
    </citation>
    <scope>IDENTIFICATION</scope>
</reference>
<evidence type="ECO:0000256" key="18">
    <source>
        <dbReference type="ARBA" id="ARBA00073500"/>
    </source>
</evidence>
<keyword evidence="11 19" id="KW-0067">ATP-binding</keyword>
<sequence>MAAPAVATLEDAELREAQREYLDFLDDEEDQGVYQTKVRDMISDNQYRLIVNINDLRRKNEKRASRLLNSAFEEMVAFQRALKDFVASVDATYSKQYEDFYIGLEGSFGSKHVTPRTLTSRFLSCIVCVEGIVTKCSLVRPKIVRSVHYCPATKKTIERRYTDMTSLEAFPSTVVYPTKDEENNPLETEFGLSTYKDHQTITIQEMPEKAPAGQLPRSVDIILDDDLVDKVKPGDRVQVIGTFRCLPGKKGGYTSGTFRTILIACQVKHMNKEVRPEYSSSDVNKIKKFSKNHSKDVFDQLARSLAPSIHGHEYIKKAILCMLLGGVEKVLENKSRLRGDINILLIGDPSVAKSQLLRYVLCTAPRAIATTGRGSSGVGLTAAVTTDQETGERCLEAGAMVLADRGVVCIDEFDKMSDIDRTAIHEVMEQGRVTIAKAGIQAQLNARCSVLAAANPVYGRYDQYKTPMENIGLQDSLLSRFDLLFIVLDQMDPEQDREISDHVLRMHRYRASGEQDGDAMPLGSTVELLATDDPAFTAEEEKELQVYEKHDSLLHGPKRQREKIVSVEFMRKYIHFAKMLEPVLTEEAAGFIAQEYSSLRSQDQMSSDIARTSPITARTLETLIRLSTAHAKARMSKTIEVQDAKVALELVQFAYFKKVLEKEKKRKKQEEDDSDLETDGEPAQEISKWFCARSLSPSPLKAFKAALLAVFRAAHAQSVGLKSLMESINRDNPTPFSSAEVKAALDTMQDDNQIMMSDDIIFLI</sequence>
<keyword evidence="8 19" id="KW-0547">Nucleotide-binding</keyword>
<evidence type="ECO:0000256" key="11">
    <source>
        <dbReference type="ARBA" id="ARBA00022840"/>
    </source>
</evidence>
<dbReference type="GO" id="GO:0016787">
    <property type="term" value="F:hydrolase activity"/>
    <property type="evidence" value="ECO:0007669"/>
    <property type="project" value="UniProtKB-KW"/>
</dbReference>
<protein>
    <recommendedName>
        <fullName evidence="18 20">DNA replication licensing factor MCM3</fullName>
        <ecNumber evidence="4 20">3.6.4.12</ecNumber>
    </recommendedName>
</protein>
<keyword evidence="12" id="KW-0007">Acetylation</keyword>
<evidence type="ECO:0000256" key="16">
    <source>
        <dbReference type="ARBA" id="ARBA00048432"/>
    </source>
</evidence>
<dbReference type="GO" id="GO:0042555">
    <property type="term" value="C:MCM complex"/>
    <property type="evidence" value="ECO:0007669"/>
    <property type="project" value="UniProtKB-UniRule"/>
</dbReference>
<dbReference type="InterPro" id="IPR027417">
    <property type="entry name" value="P-loop_NTPase"/>
</dbReference>
<evidence type="ECO:0000256" key="14">
    <source>
        <dbReference type="ARBA" id="ARBA00023242"/>
    </source>
</evidence>
<dbReference type="Proteomes" id="UP000694545">
    <property type="component" value="Unplaced"/>
</dbReference>
<dbReference type="InterPro" id="IPR008046">
    <property type="entry name" value="Mcm3"/>
</dbReference>
<proteinExistence type="inferred from homology"/>
<dbReference type="GO" id="GO:0003697">
    <property type="term" value="F:single-stranded DNA binding"/>
    <property type="evidence" value="ECO:0007669"/>
    <property type="project" value="TreeGrafter"/>
</dbReference>
<reference evidence="22" key="2">
    <citation type="submission" date="2025-09" db="UniProtKB">
        <authorList>
            <consortium name="Ensembl"/>
        </authorList>
    </citation>
    <scope>IDENTIFICATION</scope>
</reference>
<evidence type="ECO:0000256" key="10">
    <source>
        <dbReference type="ARBA" id="ARBA00022806"/>
    </source>
</evidence>
<evidence type="ECO:0000256" key="2">
    <source>
        <dbReference type="ARBA" id="ARBA00004286"/>
    </source>
</evidence>
<dbReference type="OMA" id="NVYPQED"/>
<dbReference type="Ensembl" id="ENSVKKT00000011534.1">
    <property type="protein sequence ID" value="ENSVKKP00000011268.1"/>
    <property type="gene ID" value="ENSVKKG00000007768.1"/>
</dbReference>
<evidence type="ECO:0000313" key="22">
    <source>
        <dbReference type="Ensembl" id="ENSVKKP00000011268.1"/>
    </source>
</evidence>
<dbReference type="InterPro" id="IPR031327">
    <property type="entry name" value="MCM"/>
</dbReference>
<comment type="catalytic activity">
    <reaction evidence="16">
        <text>ATP + H2O = ADP + phosphate + H(+)</text>
        <dbReference type="Rhea" id="RHEA:13065"/>
        <dbReference type="ChEBI" id="CHEBI:15377"/>
        <dbReference type="ChEBI" id="CHEBI:15378"/>
        <dbReference type="ChEBI" id="CHEBI:30616"/>
        <dbReference type="ChEBI" id="CHEBI:43474"/>
        <dbReference type="ChEBI" id="CHEBI:456216"/>
        <dbReference type="EC" id="3.6.4.12"/>
    </reaction>
    <physiologicalReaction direction="left-to-right" evidence="16">
        <dbReference type="Rhea" id="RHEA:13066"/>
    </physiologicalReaction>
</comment>
<evidence type="ECO:0000313" key="23">
    <source>
        <dbReference type="Proteomes" id="UP000694545"/>
    </source>
</evidence>
<dbReference type="InterPro" id="IPR056575">
    <property type="entry name" value="WH_MCM3_C"/>
</dbReference>
<dbReference type="PANTHER" id="PTHR11630:SF106">
    <property type="entry name" value="DNA REPLICATION LICENSING FACTOR MCM3"/>
    <property type="match status" value="1"/>
</dbReference>
<dbReference type="GO" id="GO:0005737">
    <property type="term" value="C:cytoplasm"/>
    <property type="evidence" value="ECO:0007669"/>
    <property type="project" value="UniProtKB-ARBA"/>
</dbReference>
<keyword evidence="14 20" id="KW-0539">Nucleus</keyword>
<keyword evidence="9 20" id="KW-0378">Hydrolase</keyword>
<dbReference type="FunFam" id="3.40.50.300:FF:000234">
    <property type="entry name" value="DNA helicase"/>
    <property type="match status" value="1"/>
</dbReference>
<dbReference type="Gene3D" id="3.30.1640.10">
    <property type="entry name" value="mini-chromosome maintenance (MCM) complex, chain A, domain 1"/>
    <property type="match status" value="1"/>
</dbReference>
<dbReference type="CDD" id="cd17754">
    <property type="entry name" value="MCM3"/>
    <property type="match status" value="1"/>
</dbReference>
<comment type="function">
    <text evidence="17">Acts as a component of the MCM2-7 complex (MCM complex) which is the replicative helicase essential for 'once per cell cycle' DNA replication initiation and elongation in eukaryotic cells. Core component of CDC45-MCM-GINS (CMG) helicase, the molecular machine that unwinds template DNA during replication, and around which the replisome is built. The active ATPase sites in the MCM2-7 ring are formed through the interaction surfaces of two neighboring subunits such that a critical structure of a conserved arginine finger motif is provided in trans relative to the ATP-binding site of the Walker A box of the adjacent subunit. The six ATPase active sites, however, are likely to contribute differentially to the complex helicase activity. Required for the entry in S phase and for cell division.</text>
</comment>
<dbReference type="PRINTS" id="PR01659">
    <property type="entry name" value="MCMPROTEIN3"/>
</dbReference>
<evidence type="ECO:0000256" key="5">
    <source>
        <dbReference type="ARBA" id="ARBA00022454"/>
    </source>
</evidence>
<dbReference type="GO" id="GO:0005634">
    <property type="term" value="C:nucleus"/>
    <property type="evidence" value="ECO:0007669"/>
    <property type="project" value="UniProtKB-SubCell"/>
</dbReference>
<dbReference type="GO" id="GO:0017116">
    <property type="term" value="F:single-stranded DNA helicase activity"/>
    <property type="evidence" value="ECO:0007669"/>
    <property type="project" value="TreeGrafter"/>
</dbReference>
<dbReference type="InterPro" id="IPR018525">
    <property type="entry name" value="MCM_CS"/>
</dbReference>
<keyword evidence="23" id="KW-1185">Reference proteome</keyword>
<evidence type="ECO:0000256" key="4">
    <source>
        <dbReference type="ARBA" id="ARBA00012551"/>
    </source>
</evidence>
<evidence type="ECO:0000256" key="15">
    <source>
        <dbReference type="ARBA" id="ARBA00023306"/>
    </source>
</evidence>
<dbReference type="PANTHER" id="PTHR11630">
    <property type="entry name" value="DNA REPLICATION LICENSING FACTOR MCM FAMILY MEMBER"/>
    <property type="match status" value="1"/>
</dbReference>
<dbReference type="GO" id="GO:0005694">
    <property type="term" value="C:chromosome"/>
    <property type="evidence" value="ECO:0007669"/>
    <property type="project" value="UniProtKB-SubCell"/>
</dbReference>
<dbReference type="PROSITE" id="PS00847">
    <property type="entry name" value="MCM_1"/>
    <property type="match status" value="1"/>
</dbReference>
<accession>A0A8D2KW00</accession>
<dbReference type="Pfam" id="PF00493">
    <property type="entry name" value="MCM"/>
    <property type="match status" value="1"/>
</dbReference>
<evidence type="ECO:0000256" key="6">
    <source>
        <dbReference type="ARBA" id="ARBA00022553"/>
    </source>
</evidence>
<name>A0A8D2KW00_VARKO</name>
<dbReference type="Gene3D" id="3.40.50.300">
    <property type="entry name" value="P-loop containing nucleotide triphosphate hydrolases"/>
    <property type="match status" value="1"/>
</dbReference>
<dbReference type="AlphaFoldDB" id="A0A8D2KW00"/>
<keyword evidence="15" id="KW-0131">Cell cycle</keyword>
<feature type="domain" description="MCM C-terminal AAA(+) ATPase" evidence="21">
    <location>
        <begin position="297"/>
        <end position="503"/>
    </location>
</feature>
<evidence type="ECO:0000256" key="13">
    <source>
        <dbReference type="ARBA" id="ARBA00023125"/>
    </source>
</evidence>
<evidence type="ECO:0000256" key="9">
    <source>
        <dbReference type="ARBA" id="ARBA00022801"/>
    </source>
</evidence>
<keyword evidence="6" id="KW-0597">Phosphoprotein</keyword>
<dbReference type="SMART" id="SM00350">
    <property type="entry name" value="MCM"/>
    <property type="match status" value="1"/>
</dbReference>
<keyword evidence="5" id="KW-0158">Chromosome</keyword>
<organism evidence="22 23">
    <name type="scientific">Varanus komodoensis</name>
    <name type="common">Komodo dragon</name>
    <dbReference type="NCBI Taxonomy" id="61221"/>
    <lineage>
        <taxon>Eukaryota</taxon>
        <taxon>Metazoa</taxon>
        <taxon>Chordata</taxon>
        <taxon>Craniata</taxon>
        <taxon>Vertebrata</taxon>
        <taxon>Euteleostomi</taxon>
        <taxon>Lepidosauria</taxon>
        <taxon>Squamata</taxon>
        <taxon>Bifurcata</taxon>
        <taxon>Unidentata</taxon>
        <taxon>Episquamata</taxon>
        <taxon>Toxicofera</taxon>
        <taxon>Anguimorpha</taxon>
        <taxon>Paleoanguimorpha</taxon>
        <taxon>Varanoidea</taxon>
        <taxon>Varanidae</taxon>
        <taxon>Varanus</taxon>
    </lineage>
</organism>
<evidence type="ECO:0000256" key="20">
    <source>
        <dbReference type="RuleBase" id="RU368061"/>
    </source>
</evidence>
<evidence type="ECO:0000256" key="1">
    <source>
        <dbReference type="ARBA" id="ARBA00004123"/>
    </source>
</evidence>
<dbReference type="GO" id="GO:1902975">
    <property type="term" value="P:mitotic DNA replication initiation"/>
    <property type="evidence" value="ECO:0007669"/>
    <property type="project" value="TreeGrafter"/>
</dbReference>
<comment type="function">
    <text evidence="20">Acts as component of the MCM2-7 complex (MCM complex) which is the replicative helicase essential for 'once per cell cycle' DNA replication initiation and elongation in eukaryotic cells. The active ATPase sites in the MCM2-7 ring are formed through the interaction surfaces of two neighboring subunits such that a critical structure of a conserved arginine finger motif is provided in trans relative to the ATP-binding site of the Walker A box of the adjacent subunit. The six ATPase active sites, however, are likely to contribute differentially to the complex helicase activity.</text>
</comment>
<dbReference type="GO" id="GO:0005524">
    <property type="term" value="F:ATP binding"/>
    <property type="evidence" value="ECO:0007669"/>
    <property type="project" value="UniProtKB-UniRule"/>
</dbReference>
<dbReference type="Pfam" id="PF17855">
    <property type="entry name" value="MCM_lid"/>
    <property type="match status" value="1"/>
</dbReference>
<dbReference type="FunFam" id="3.30.1640.10:FF:000002">
    <property type="entry name" value="DNA helicase"/>
    <property type="match status" value="1"/>
</dbReference>
<evidence type="ECO:0000256" key="17">
    <source>
        <dbReference type="ARBA" id="ARBA00054613"/>
    </source>
</evidence>
<dbReference type="InterPro" id="IPR027925">
    <property type="entry name" value="MCM_N"/>
</dbReference>
<dbReference type="PROSITE" id="PS50051">
    <property type="entry name" value="MCM_2"/>
    <property type="match status" value="1"/>
</dbReference>
<dbReference type="PRINTS" id="PR01657">
    <property type="entry name" value="MCMFAMILY"/>
</dbReference>
<dbReference type="EC" id="3.6.4.12" evidence="4 20"/>